<dbReference type="SMART" id="SM00861">
    <property type="entry name" value="Transket_pyr"/>
    <property type="match status" value="1"/>
</dbReference>
<protein>
    <recommendedName>
        <fullName evidence="11">Pyruvate dehydrogenase E1 component subunit beta</fullName>
        <ecNumber evidence="11">1.2.4.1</ecNumber>
    </recommendedName>
</protein>
<dbReference type="EMBL" id="CAJFCJ010000010">
    <property type="protein sequence ID" value="CAD5119593.1"/>
    <property type="molecule type" value="Genomic_DNA"/>
</dbReference>
<evidence type="ECO:0000256" key="10">
    <source>
        <dbReference type="ARBA" id="ARBA00051231"/>
    </source>
</evidence>
<dbReference type="AlphaFoldDB" id="A0A7I8VTF4"/>
<keyword evidence="5" id="KW-0630">Potassium</keyword>
<dbReference type="InterPro" id="IPR027110">
    <property type="entry name" value="PDHB_mito-type"/>
</dbReference>
<dbReference type="Pfam" id="PF02780">
    <property type="entry name" value="Transketolase_C"/>
    <property type="match status" value="1"/>
</dbReference>
<keyword evidence="7 11" id="KW-0786">Thiamine pyrophosphate</keyword>
<proteinExistence type="predicted"/>
<evidence type="ECO:0000256" key="11">
    <source>
        <dbReference type="RuleBase" id="RU364074"/>
    </source>
</evidence>
<dbReference type="SUPFAM" id="SSF52518">
    <property type="entry name" value="Thiamin diphosphate-binding fold (THDP-binding)"/>
    <property type="match status" value="1"/>
</dbReference>
<sequence length="368" mass="40190">MANISRKFLLQANIPLALARRCFAVSAARSQKITVRSALTRALNEELARDEKVILLGEEVANYDGAYKVSQGLLEKYTEKRIIDTPITEMGFAGIAVGAAMHGLRPICEFMTFNFSMQAIDQVINSAAKTYYMSAGSVKVPIVFRGPNGAAAGVAAQHSQCFAAWYAHCPGLKVISPYSAEDCKGLLKSAIRDDDPVIFLENELMYNVTFDTPDECLKEDYLIPIGKGKIEREGNHITLVAHSKAVSLCLDAAEELKEIGIEAEVINLRTIRPMDSEMIIKSVKKTNHLVTVEQGWPQFGVGAEICAKISESEAFDYLDAPVVRVTGADVPMPYAKSLEEAALPRVMNVVNSVKKTLNIEQSSAAGRN</sequence>
<dbReference type="InterPro" id="IPR029061">
    <property type="entry name" value="THDP-binding"/>
</dbReference>
<name>A0A7I8VTF4_9ANNE</name>
<feature type="domain" description="Transketolase-like pyrimidine-binding" evidence="12">
    <location>
        <begin position="33"/>
        <end position="208"/>
    </location>
</feature>
<gene>
    <name evidence="13" type="ORF">DGYR_LOCUS7807</name>
</gene>
<evidence type="ECO:0000256" key="8">
    <source>
        <dbReference type="ARBA" id="ARBA00023128"/>
    </source>
</evidence>
<evidence type="ECO:0000256" key="2">
    <source>
        <dbReference type="ARBA" id="ARBA00004173"/>
    </source>
</evidence>
<evidence type="ECO:0000313" key="14">
    <source>
        <dbReference type="Proteomes" id="UP000549394"/>
    </source>
</evidence>
<evidence type="ECO:0000256" key="1">
    <source>
        <dbReference type="ARBA" id="ARBA00001964"/>
    </source>
</evidence>
<comment type="caution">
    <text evidence="13">The sequence shown here is derived from an EMBL/GenBank/DDBJ whole genome shotgun (WGS) entry which is preliminary data.</text>
</comment>
<evidence type="ECO:0000256" key="3">
    <source>
        <dbReference type="ARBA" id="ARBA00022723"/>
    </source>
</evidence>
<organism evidence="13 14">
    <name type="scientific">Dimorphilus gyrociliatus</name>
    <dbReference type="NCBI Taxonomy" id="2664684"/>
    <lineage>
        <taxon>Eukaryota</taxon>
        <taxon>Metazoa</taxon>
        <taxon>Spiralia</taxon>
        <taxon>Lophotrochozoa</taxon>
        <taxon>Annelida</taxon>
        <taxon>Polychaeta</taxon>
        <taxon>Polychaeta incertae sedis</taxon>
        <taxon>Dinophilidae</taxon>
        <taxon>Dimorphilus</taxon>
    </lineage>
</organism>
<comment type="cofactor">
    <cofactor evidence="1 11">
        <name>thiamine diphosphate</name>
        <dbReference type="ChEBI" id="CHEBI:58937"/>
    </cofactor>
</comment>
<keyword evidence="6 11" id="KW-0560">Oxidoreductase</keyword>
<dbReference type="GO" id="GO:0006086">
    <property type="term" value="P:pyruvate decarboxylation to acetyl-CoA"/>
    <property type="evidence" value="ECO:0007669"/>
    <property type="project" value="InterPro"/>
</dbReference>
<dbReference type="FunFam" id="3.40.50.970:FF:000006">
    <property type="entry name" value="Pyruvate dehydrogenase E1 component subunit beta"/>
    <property type="match status" value="1"/>
</dbReference>
<keyword evidence="14" id="KW-1185">Reference proteome</keyword>
<dbReference type="GO" id="GO:0004739">
    <property type="term" value="F:pyruvate dehydrogenase (acetyl-transferring) activity"/>
    <property type="evidence" value="ECO:0007669"/>
    <property type="project" value="UniProtKB-UniRule"/>
</dbReference>
<comment type="function">
    <text evidence="11">The pyruvate dehydrogenase complex catalyzes the overall conversion of pyruvate to acetyl-CoA and CO2.</text>
</comment>
<dbReference type="NCBIfam" id="NF006667">
    <property type="entry name" value="PRK09212.1"/>
    <property type="match status" value="1"/>
</dbReference>
<reference evidence="13 14" key="1">
    <citation type="submission" date="2020-08" db="EMBL/GenBank/DDBJ databases">
        <authorList>
            <person name="Hejnol A."/>
        </authorList>
    </citation>
    <scope>NUCLEOTIDE SEQUENCE [LARGE SCALE GENOMIC DNA]</scope>
</reference>
<evidence type="ECO:0000256" key="9">
    <source>
        <dbReference type="ARBA" id="ARBA00023317"/>
    </source>
</evidence>
<keyword evidence="9 11" id="KW-0670">Pyruvate</keyword>
<dbReference type="Gene3D" id="3.40.50.920">
    <property type="match status" value="1"/>
</dbReference>
<evidence type="ECO:0000256" key="6">
    <source>
        <dbReference type="ARBA" id="ARBA00023002"/>
    </source>
</evidence>
<dbReference type="CDD" id="cd07036">
    <property type="entry name" value="TPP_PYR_E1-PDHc-beta_like"/>
    <property type="match status" value="1"/>
</dbReference>
<dbReference type="NCBIfam" id="NF008854">
    <property type="entry name" value="PRK11892.1"/>
    <property type="match status" value="1"/>
</dbReference>
<dbReference type="Proteomes" id="UP000549394">
    <property type="component" value="Unassembled WGS sequence"/>
</dbReference>
<evidence type="ECO:0000259" key="12">
    <source>
        <dbReference type="SMART" id="SM00861"/>
    </source>
</evidence>
<keyword evidence="8" id="KW-0496">Mitochondrion</keyword>
<evidence type="ECO:0000313" key="13">
    <source>
        <dbReference type="EMBL" id="CAD5119593.1"/>
    </source>
</evidence>
<evidence type="ECO:0000256" key="5">
    <source>
        <dbReference type="ARBA" id="ARBA00022958"/>
    </source>
</evidence>
<dbReference type="OrthoDB" id="10266385at2759"/>
<accession>A0A7I8VTF4</accession>
<dbReference type="Gene3D" id="3.40.50.970">
    <property type="match status" value="1"/>
</dbReference>
<dbReference type="InterPro" id="IPR009014">
    <property type="entry name" value="Transketo_C/PFOR_II"/>
</dbReference>
<dbReference type="EC" id="1.2.4.1" evidence="11"/>
<dbReference type="PANTHER" id="PTHR11624">
    <property type="entry name" value="DEHYDROGENASE RELATED"/>
    <property type="match status" value="1"/>
</dbReference>
<dbReference type="FunFam" id="3.40.50.920:FF:000001">
    <property type="entry name" value="Pyruvate dehydrogenase E1 beta subunit"/>
    <property type="match status" value="1"/>
</dbReference>
<comment type="subcellular location">
    <subcellularLocation>
        <location evidence="2">Mitochondrion</location>
    </subcellularLocation>
</comment>
<evidence type="ECO:0000256" key="7">
    <source>
        <dbReference type="ARBA" id="ARBA00023052"/>
    </source>
</evidence>
<dbReference type="InterPro" id="IPR033248">
    <property type="entry name" value="Transketolase_C"/>
</dbReference>
<dbReference type="GO" id="GO:0005739">
    <property type="term" value="C:mitochondrion"/>
    <property type="evidence" value="ECO:0007669"/>
    <property type="project" value="UniProtKB-SubCell"/>
</dbReference>
<dbReference type="Pfam" id="PF02779">
    <property type="entry name" value="Transket_pyr"/>
    <property type="match status" value="1"/>
</dbReference>
<dbReference type="SUPFAM" id="SSF52922">
    <property type="entry name" value="TK C-terminal domain-like"/>
    <property type="match status" value="1"/>
</dbReference>
<comment type="catalytic activity">
    <reaction evidence="10 11">
        <text>N(6)-[(R)-lipoyl]-L-lysyl-[protein] + pyruvate + H(+) = N(6)-[(R)-S(8)-acetyldihydrolipoyl]-L-lysyl-[protein] + CO2</text>
        <dbReference type="Rhea" id="RHEA:19189"/>
        <dbReference type="Rhea" id="RHEA-COMP:10474"/>
        <dbReference type="Rhea" id="RHEA-COMP:10478"/>
        <dbReference type="ChEBI" id="CHEBI:15361"/>
        <dbReference type="ChEBI" id="CHEBI:15378"/>
        <dbReference type="ChEBI" id="CHEBI:16526"/>
        <dbReference type="ChEBI" id="CHEBI:83099"/>
        <dbReference type="ChEBI" id="CHEBI:83111"/>
        <dbReference type="EC" id="1.2.4.1"/>
    </reaction>
</comment>
<dbReference type="PANTHER" id="PTHR11624:SF96">
    <property type="entry name" value="PYRUVATE DEHYDROGENASE E1 COMPONENT SUBUNIT BETA, MITOCHONDRIAL"/>
    <property type="match status" value="1"/>
</dbReference>
<evidence type="ECO:0000256" key="4">
    <source>
        <dbReference type="ARBA" id="ARBA00022946"/>
    </source>
</evidence>
<keyword evidence="4" id="KW-0809">Transit peptide</keyword>
<dbReference type="InterPro" id="IPR005475">
    <property type="entry name" value="Transketolase-like_Pyr-bd"/>
</dbReference>
<dbReference type="GO" id="GO:0046872">
    <property type="term" value="F:metal ion binding"/>
    <property type="evidence" value="ECO:0007669"/>
    <property type="project" value="UniProtKB-KW"/>
</dbReference>
<keyword evidence="3" id="KW-0479">Metal-binding</keyword>